<dbReference type="AlphaFoldDB" id="A0AAD1DP78"/>
<feature type="compositionally biased region" description="Basic residues" evidence="1">
    <location>
        <begin position="762"/>
        <end position="779"/>
    </location>
</feature>
<feature type="region of interest" description="Disordered" evidence="1">
    <location>
        <begin position="758"/>
        <end position="779"/>
    </location>
</feature>
<proteinExistence type="predicted"/>
<protein>
    <recommendedName>
        <fullName evidence="2">Novel STAND NTPase 3 domain-containing protein</fullName>
    </recommendedName>
</protein>
<dbReference type="RefSeq" id="WP_123855971.1">
    <property type="nucleotide sequence ID" value="NZ_CP033923.1"/>
</dbReference>
<evidence type="ECO:0000313" key="4">
    <source>
        <dbReference type="Proteomes" id="UP000278288"/>
    </source>
</evidence>
<dbReference type="KEGG" id="cnk:EG343_02045"/>
<feature type="domain" description="Novel STAND NTPase 3" evidence="2">
    <location>
        <begin position="181"/>
        <end position="337"/>
    </location>
</feature>
<dbReference type="Proteomes" id="UP000278288">
    <property type="component" value="Chromosome"/>
</dbReference>
<dbReference type="Gene3D" id="3.40.1350.10">
    <property type="match status" value="1"/>
</dbReference>
<evidence type="ECO:0000259" key="2">
    <source>
        <dbReference type="Pfam" id="PF20720"/>
    </source>
</evidence>
<sequence>MTDFDFHNLLFPTEFEKLCRDIVDIRDNPIKFTTYRRGKDGGIDFKSTNTQIKIIGQCKLYNPANYSSFLASLKNEVKKCKRQNPDRYILCTNIKLSPEQATEIYELFKGYIKEEEDIVDGEKLNKYLNDKKYQHLLKVYSKLLVPNLQFVELALEKVVNKKYINKTNSFLQQIHKEHKLFHNTQILRHCIDVLEKNRVIILTGNPGVGKTTTAKMIVNYFINQKVENVLFLTDNDFVEIEGLFQENQIIVVDDFWGQNFSPIHRDGTLLRNFNRIINDFKESENRYLILTSREYIIKDVLSHSEHETQHILNTDRFIVNLDDYSNEDKVRIFLNHLLYYDFEKSFFTYLRYSDSLESIIRHPNYSPRHVEYFIRKFLASEDQNNFNFYHSFIKYLESPIEYWNANFNKLNGTSKLILLILLISSDPIDLCDLEKTFNTMQSSIRISLNENIEPLTFNKELKILEDFYIISEKQNSSSQILIHFQSPGIKDFLLEYLRTDGKLWIEPLIKNALFFNQLNHIFDIHDNDINDYSLASLYGKKIVLSGELQTLLKLKLISEFNILNFCFQGDRVLYDDEFSSINTAEESKYWKLFLFNKLFDISQDENLDIRNFIIQAVKKDIDSYDESDRRKIVNKRAMSEFPRIIKLIAPYVNFEANYLINAYFDSCTFTYEFDSFYGFKEIFPLEFDTFIQKNNTKIKKIIKYYIIDDIDYYLDYDMESELDTHLGYMIEEVCKKYKIRLTAKFNSEIESMAGQRVFTSKPTKKKASPKKEKPKFKPKHKNKKFELIIDEYIPNDSYENFDPIQHLKKIKGSKKLVDDINKVINLHGNKSIDPFKYNREIFSFFIHWIEQESISLLSYNEYTILDSFFIYYCKNRDINPVLFKSIFSELAENSFDSDFSITKTQIEKLFTKYNFPKNKIDVLYPIIIADKKWYKFSIYDFQIYFISEHLNNIESEEEFKEMVSEYTYEIHDSQLLCYLSYKNINRLNKIVIIPELQRFISNIDTTSSRAIFSSFLNFFKMEFEIEWNKQERRFSESSLIDDEWFIVLIIQYLGIDFTTISLDVYFFKDFYSEENIKKYGINIKTHPKFYKYIINKLSKRNGFDFLTKESTIYFDIKLDELVQDEEFYLILQEVGMENYIVNLYENIKQSMNSMIID</sequence>
<evidence type="ECO:0000313" key="3">
    <source>
        <dbReference type="EMBL" id="AZA89493.1"/>
    </source>
</evidence>
<reference evidence="3 4" key="1">
    <citation type="submission" date="2018-11" db="EMBL/GenBank/DDBJ databases">
        <title>Proposal to divide the Flavobacteriaceae and reorganize its genera based on Amino Acid Identity values calculated from whole genome sequences.</title>
        <authorList>
            <person name="Nicholson A.C."/>
            <person name="Gulvik C.A."/>
            <person name="Whitney A.M."/>
            <person name="Humrighouse B.W."/>
            <person name="Bell M."/>
            <person name="Holmes B."/>
            <person name="Steigerwalt A.G."/>
            <person name="Villarma A."/>
            <person name="Sheth M."/>
            <person name="Batra D."/>
            <person name="Pryor J."/>
            <person name="Bernardet J.-F."/>
            <person name="Hugo C."/>
            <person name="Kampfer P."/>
            <person name="Newman J."/>
            <person name="McQuiston J.R."/>
        </authorList>
    </citation>
    <scope>NUCLEOTIDE SEQUENCE [LARGE SCALE GENOMIC DNA]</scope>
    <source>
        <strain evidence="3 4">G0041</strain>
    </source>
</reference>
<organism evidence="3 4">
    <name type="scientific">Chryseobacterium nakagawai</name>
    <dbReference type="NCBI Taxonomy" id="1241982"/>
    <lineage>
        <taxon>Bacteria</taxon>
        <taxon>Pseudomonadati</taxon>
        <taxon>Bacteroidota</taxon>
        <taxon>Flavobacteriia</taxon>
        <taxon>Flavobacteriales</taxon>
        <taxon>Weeksellaceae</taxon>
        <taxon>Chryseobacterium group</taxon>
        <taxon>Chryseobacterium</taxon>
    </lineage>
</organism>
<accession>A0AAD1DP78</accession>
<dbReference type="EMBL" id="CP033923">
    <property type="protein sequence ID" value="AZA89493.1"/>
    <property type="molecule type" value="Genomic_DNA"/>
</dbReference>
<dbReference type="GO" id="GO:0003676">
    <property type="term" value="F:nucleic acid binding"/>
    <property type="evidence" value="ECO:0007669"/>
    <property type="project" value="InterPro"/>
</dbReference>
<dbReference type="SUPFAM" id="SSF52540">
    <property type="entry name" value="P-loop containing nucleoside triphosphate hydrolases"/>
    <property type="match status" value="1"/>
</dbReference>
<name>A0AAD1DP78_CHRNA</name>
<keyword evidence="4" id="KW-1185">Reference proteome</keyword>
<evidence type="ECO:0000256" key="1">
    <source>
        <dbReference type="SAM" id="MobiDB-lite"/>
    </source>
</evidence>
<dbReference type="Gene3D" id="3.40.50.300">
    <property type="entry name" value="P-loop containing nucleotide triphosphate hydrolases"/>
    <property type="match status" value="1"/>
</dbReference>
<dbReference type="InterPro" id="IPR027417">
    <property type="entry name" value="P-loop_NTPase"/>
</dbReference>
<dbReference type="InterPro" id="IPR049050">
    <property type="entry name" value="nSTAND3"/>
</dbReference>
<dbReference type="InterPro" id="IPR011856">
    <property type="entry name" value="tRNA_endonuc-like_dom_sf"/>
</dbReference>
<gene>
    <name evidence="3" type="ORF">EG343_02045</name>
</gene>
<dbReference type="Pfam" id="PF20720">
    <property type="entry name" value="nSTAND3"/>
    <property type="match status" value="1"/>
</dbReference>